<evidence type="ECO:0000313" key="1">
    <source>
        <dbReference type="EMBL" id="MBC5787452.1"/>
    </source>
</evidence>
<gene>
    <name evidence="1" type="ORF">H8Z77_05355</name>
</gene>
<reference evidence="1 2" key="1">
    <citation type="submission" date="2020-08" db="EMBL/GenBank/DDBJ databases">
        <title>Genome public.</title>
        <authorList>
            <person name="Liu C."/>
            <person name="Sun Q."/>
        </authorList>
    </citation>
    <scope>NUCLEOTIDE SEQUENCE [LARGE SCALE GENOMIC DNA]</scope>
    <source>
        <strain evidence="1 2">NSJ-27</strain>
    </source>
</reference>
<proteinExistence type="predicted"/>
<evidence type="ECO:0000313" key="2">
    <source>
        <dbReference type="Proteomes" id="UP000649151"/>
    </source>
</evidence>
<dbReference type="Gene3D" id="3.10.450.50">
    <property type="match status" value="1"/>
</dbReference>
<protein>
    <submittedName>
        <fullName evidence="1">DUF5104 domain-containing protein</fullName>
    </submittedName>
</protein>
<dbReference type="InterPro" id="IPR031344">
    <property type="entry name" value="DUF5104"/>
</dbReference>
<organism evidence="1 2">
    <name type="scientific">Clostridium facile</name>
    <dbReference type="NCBI Taxonomy" id="2763035"/>
    <lineage>
        <taxon>Bacteria</taxon>
        <taxon>Bacillati</taxon>
        <taxon>Bacillota</taxon>
        <taxon>Clostridia</taxon>
        <taxon>Eubacteriales</taxon>
        <taxon>Clostridiaceae</taxon>
        <taxon>Clostridium</taxon>
    </lineage>
</organism>
<accession>A0ABR7IRK9</accession>
<keyword evidence="2" id="KW-1185">Reference proteome</keyword>
<sequence length="147" mass="16943">MERLFDTDTEVANRNFEQMIEAVQNRDTDSLKTLFSKNAVESSENFEKDAIALFDFFQGEMVSYDDWGGGGADASRDQTGEWKFILSTYDVETDKAQYRFAIKQFTKDTTDPDNIGIDSLYVIRAENSNLQYAYWGEHKWNLGITVE</sequence>
<dbReference type="Pfam" id="PF17117">
    <property type="entry name" value="DUF5104"/>
    <property type="match status" value="1"/>
</dbReference>
<dbReference type="Proteomes" id="UP000649151">
    <property type="component" value="Unassembled WGS sequence"/>
</dbReference>
<comment type="caution">
    <text evidence="1">The sequence shown here is derived from an EMBL/GenBank/DDBJ whole genome shotgun (WGS) entry which is preliminary data.</text>
</comment>
<dbReference type="EMBL" id="JACOQK010000001">
    <property type="protein sequence ID" value="MBC5787452.1"/>
    <property type="molecule type" value="Genomic_DNA"/>
</dbReference>
<dbReference type="RefSeq" id="WP_186996393.1">
    <property type="nucleotide sequence ID" value="NZ_JACOQK010000001.1"/>
</dbReference>
<name>A0ABR7IRK9_9CLOT</name>